<dbReference type="SUPFAM" id="SSF160467">
    <property type="entry name" value="PH0987 N-terminal domain-like"/>
    <property type="match status" value="1"/>
</dbReference>
<protein>
    <submittedName>
        <fullName evidence="5">Allophanate hydrolase</fullName>
    </submittedName>
</protein>
<evidence type="ECO:0000256" key="2">
    <source>
        <dbReference type="ARBA" id="ARBA00022801"/>
    </source>
</evidence>
<dbReference type="Pfam" id="PF02682">
    <property type="entry name" value="CT_C_D"/>
    <property type="match status" value="1"/>
</dbReference>
<keyword evidence="1" id="KW-0547">Nucleotide-binding</keyword>
<dbReference type="Proteomes" id="UP000624041">
    <property type="component" value="Unassembled WGS sequence"/>
</dbReference>
<feature type="domain" description="Carboxyltransferase" evidence="4">
    <location>
        <begin position="9"/>
        <end position="210"/>
    </location>
</feature>
<dbReference type="SUPFAM" id="SSF50891">
    <property type="entry name" value="Cyclophilin-like"/>
    <property type="match status" value="1"/>
</dbReference>
<evidence type="ECO:0000313" key="6">
    <source>
        <dbReference type="Proteomes" id="UP000624041"/>
    </source>
</evidence>
<proteinExistence type="predicted"/>
<evidence type="ECO:0000259" key="4">
    <source>
        <dbReference type="SMART" id="SM00796"/>
    </source>
</evidence>
<dbReference type="InterPro" id="IPR010016">
    <property type="entry name" value="PxpB"/>
</dbReference>
<gene>
    <name evidence="5" type="ORF">GCM10007971_25840</name>
</gene>
<keyword evidence="6" id="KW-1185">Reference proteome</keyword>
<dbReference type="Gene3D" id="3.30.1360.40">
    <property type="match status" value="1"/>
</dbReference>
<dbReference type="RefSeq" id="WP_229782711.1">
    <property type="nucleotide sequence ID" value="NZ_BMOS01000019.1"/>
</dbReference>
<reference evidence="5" key="1">
    <citation type="journal article" date="2014" name="Int. J. Syst. Evol. Microbiol.">
        <title>Complete genome sequence of Corynebacterium casei LMG S-19264T (=DSM 44701T), isolated from a smear-ripened cheese.</title>
        <authorList>
            <consortium name="US DOE Joint Genome Institute (JGI-PGF)"/>
            <person name="Walter F."/>
            <person name="Albersmeier A."/>
            <person name="Kalinowski J."/>
            <person name="Ruckert C."/>
        </authorList>
    </citation>
    <scope>NUCLEOTIDE SEQUENCE</scope>
    <source>
        <strain evidence="5">JCM 17251</strain>
    </source>
</reference>
<accession>A0A918D3B8</accession>
<dbReference type="InterPro" id="IPR029000">
    <property type="entry name" value="Cyclophilin-like_dom_sf"/>
</dbReference>
<dbReference type="EMBL" id="BMOS01000019">
    <property type="protein sequence ID" value="GGN61107.1"/>
    <property type="molecule type" value="Genomic_DNA"/>
</dbReference>
<keyword evidence="2 5" id="KW-0378">Hydrolase</keyword>
<dbReference type="Gene3D" id="2.40.100.10">
    <property type="entry name" value="Cyclophilin-like"/>
    <property type="match status" value="1"/>
</dbReference>
<evidence type="ECO:0000256" key="1">
    <source>
        <dbReference type="ARBA" id="ARBA00022741"/>
    </source>
</evidence>
<evidence type="ECO:0000256" key="3">
    <source>
        <dbReference type="ARBA" id="ARBA00022840"/>
    </source>
</evidence>
<comment type="caution">
    <text evidence="5">The sequence shown here is derived from an EMBL/GenBank/DDBJ whole genome shotgun (WGS) entry which is preliminary data.</text>
</comment>
<sequence>MTEMVKAMFEISMYGDRGIRIQLGTAISKKTNERIRHFSVLLEKENIPGIIEWIPAYTALSIYYDPFLISYDSLVNRMKSLYEKHSLVELPPPLVTEIPVYYGEEYGPDLGFVAEHNGLTTKEAIQIHTGTNYLIYMMGFSPGFPYLGGMSKEIATPRHASPRAKVPAGAVGIAGAQTGIYSMESPGGWRIIGRTPVKLYNPFDRQPILLRAGNYIRFSSITKTEYEEIQTAVSLGTYEPKVEQYRGE</sequence>
<dbReference type="NCBIfam" id="TIGR00370">
    <property type="entry name" value="5-oxoprolinase subunit PxpB"/>
    <property type="match status" value="1"/>
</dbReference>
<keyword evidence="3" id="KW-0067">ATP-binding</keyword>
<dbReference type="PANTHER" id="PTHR34698:SF2">
    <property type="entry name" value="5-OXOPROLINASE SUBUNIT B"/>
    <property type="match status" value="1"/>
</dbReference>
<dbReference type="InterPro" id="IPR003833">
    <property type="entry name" value="CT_C_D"/>
</dbReference>
<dbReference type="AlphaFoldDB" id="A0A918D3B8"/>
<name>A0A918D3B8_9BACI</name>
<evidence type="ECO:0000313" key="5">
    <source>
        <dbReference type="EMBL" id="GGN61107.1"/>
    </source>
</evidence>
<dbReference type="GO" id="GO:0016787">
    <property type="term" value="F:hydrolase activity"/>
    <property type="evidence" value="ECO:0007669"/>
    <property type="project" value="UniProtKB-KW"/>
</dbReference>
<organism evidence="5 6">
    <name type="scientific">Oceanobacillus indicireducens</name>
    <dbReference type="NCBI Taxonomy" id="1004261"/>
    <lineage>
        <taxon>Bacteria</taxon>
        <taxon>Bacillati</taxon>
        <taxon>Bacillota</taxon>
        <taxon>Bacilli</taxon>
        <taxon>Bacillales</taxon>
        <taxon>Bacillaceae</taxon>
        <taxon>Oceanobacillus</taxon>
    </lineage>
</organism>
<dbReference type="PANTHER" id="PTHR34698">
    <property type="entry name" value="5-OXOPROLINASE SUBUNIT B"/>
    <property type="match status" value="1"/>
</dbReference>
<dbReference type="GO" id="GO:0005524">
    <property type="term" value="F:ATP binding"/>
    <property type="evidence" value="ECO:0007669"/>
    <property type="project" value="UniProtKB-KW"/>
</dbReference>
<dbReference type="SMART" id="SM00796">
    <property type="entry name" value="AHS1"/>
    <property type="match status" value="1"/>
</dbReference>
<reference evidence="5" key="2">
    <citation type="submission" date="2020-09" db="EMBL/GenBank/DDBJ databases">
        <authorList>
            <person name="Sun Q."/>
            <person name="Ohkuma M."/>
        </authorList>
    </citation>
    <scope>NUCLEOTIDE SEQUENCE</scope>
    <source>
        <strain evidence="5">JCM 17251</strain>
    </source>
</reference>